<keyword evidence="1" id="KW-0472">Membrane</keyword>
<gene>
    <name evidence="2" type="ORF">FHS22_005083</name>
</gene>
<evidence type="ECO:0000313" key="2">
    <source>
        <dbReference type="EMBL" id="MBB5965793.1"/>
    </source>
</evidence>
<organism evidence="2 3">
    <name type="scientific">Planomonospora venezuelensis</name>
    <dbReference type="NCBI Taxonomy" id="1999"/>
    <lineage>
        <taxon>Bacteria</taxon>
        <taxon>Bacillati</taxon>
        <taxon>Actinomycetota</taxon>
        <taxon>Actinomycetes</taxon>
        <taxon>Streptosporangiales</taxon>
        <taxon>Streptosporangiaceae</taxon>
        <taxon>Planomonospora</taxon>
    </lineage>
</organism>
<evidence type="ECO:0000313" key="3">
    <source>
        <dbReference type="Proteomes" id="UP000562352"/>
    </source>
</evidence>
<dbReference type="EMBL" id="JACHJJ010000019">
    <property type="protein sequence ID" value="MBB5965793.1"/>
    <property type="molecule type" value="Genomic_DNA"/>
</dbReference>
<dbReference type="Proteomes" id="UP000562352">
    <property type="component" value="Unassembled WGS sequence"/>
</dbReference>
<protein>
    <submittedName>
        <fullName evidence="2">Uncharacterized protein</fullName>
    </submittedName>
</protein>
<dbReference type="RefSeq" id="WP_260408257.1">
    <property type="nucleotide sequence ID" value="NZ_BAAAWZ010000001.1"/>
</dbReference>
<keyword evidence="1" id="KW-0812">Transmembrane</keyword>
<sequence>MSDENGGDDGRFFSRARWIWVVIILGFITVAALELLGVRPK</sequence>
<accession>A0A841DAC2</accession>
<comment type="caution">
    <text evidence="2">The sequence shown here is derived from an EMBL/GenBank/DDBJ whole genome shotgun (WGS) entry which is preliminary data.</text>
</comment>
<evidence type="ECO:0000256" key="1">
    <source>
        <dbReference type="SAM" id="Phobius"/>
    </source>
</evidence>
<proteinExistence type="predicted"/>
<dbReference type="AlphaFoldDB" id="A0A841DAC2"/>
<feature type="transmembrane region" description="Helical" evidence="1">
    <location>
        <begin position="18"/>
        <end position="38"/>
    </location>
</feature>
<keyword evidence="1" id="KW-1133">Transmembrane helix</keyword>
<keyword evidence="3" id="KW-1185">Reference proteome</keyword>
<reference evidence="2 3" key="1">
    <citation type="submission" date="2020-08" db="EMBL/GenBank/DDBJ databases">
        <title>Genomic Encyclopedia of Type Strains, Phase III (KMG-III): the genomes of soil and plant-associated and newly described type strains.</title>
        <authorList>
            <person name="Whitman W."/>
        </authorList>
    </citation>
    <scope>NUCLEOTIDE SEQUENCE [LARGE SCALE GENOMIC DNA]</scope>
    <source>
        <strain evidence="2 3">CECT 3303</strain>
    </source>
</reference>
<name>A0A841DAC2_PLAVE</name>